<gene>
    <name evidence="2" type="ORF">ENT43_00455</name>
</gene>
<accession>A0A7C4R2T3</accession>
<evidence type="ECO:0000313" key="2">
    <source>
        <dbReference type="EMBL" id="HGT70715.1"/>
    </source>
</evidence>
<feature type="chain" id="PRO_5027817965" description="Next to BRCA1 central domain-containing protein" evidence="1">
    <location>
        <begin position="32"/>
        <end position="1193"/>
    </location>
</feature>
<dbReference type="Gene3D" id="2.60.40.10">
    <property type="entry name" value="Immunoglobulins"/>
    <property type="match status" value="1"/>
</dbReference>
<feature type="signal peptide" evidence="1">
    <location>
        <begin position="1"/>
        <end position="31"/>
    </location>
</feature>
<keyword evidence="1" id="KW-0732">Signal</keyword>
<evidence type="ECO:0008006" key="3">
    <source>
        <dbReference type="Google" id="ProtNLM"/>
    </source>
</evidence>
<protein>
    <recommendedName>
        <fullName evidence="3">Next to BRCA1 central domain-containing protein</fullName>
    </recommendedName>
</protein>
<dbReference type="InterPro" id="IPR013783">
    <property type="entry name" value="Ig-like_fold"/>
</dbReference>
<dbReference type="AlphaFoldDB" id="A0A7C4R2T3"/>
<organism evidence="2">
    <name type="scientific">candidate division CPR3 bacterium</name>
    <dbReference type="NCBI Taxonomy" id="2268181"/>
    <lineage>
        <taxon>Bacteria</taxon>
        <taxon>Bacteria division CPR3</taxon>
    </lineage>
</organism>
<sequence>MAKLRKLVYSVAIFALVLGSFLAYTPNIAKAATPAYDYQLVNQSAYPSTLAPGATTNVWIEVKNTGTATWQSNVRLGSGSAYGAANQQRDYSSEFANSDWPSANRAAGMTDGTRAVSGIRPGWHVRFQFNIKAPMTNGTYKAYFTPVADGVTWMKDIGIYWQITVSDGTTPVTPPVGASGVTLASDTPAAQTVLKGATGVPYMKFNVNMSSAITEIVVKRVGVGASSDFSNVYLYDGATRLTTGRSVSSDTNTATFYGLNISGAKTLTLKAEISTTAGTSNQSAFQVLSVNGTALSNTVQGNTMTIGSQNIAAATIAESSAGWTATLGQVGAEIGKFTIDASAASVINNLSLNSITLRNGGSLSSSNIANLKLKTGSTELATASMSGDSAVFVLSTPYTVTKGQIKTFSIYGDITGGRSGDKISFYVDYNTDVNLTDSVYGFGVQLTNNWPYDQDGDGTADQVITMQGGTVTLAFNGPAVTTLAKNTTQNLFTDISVTSDRNITIKKAKVKMEIKNVAAYEALAATDNYDYLKNIRIVDLATGNTVAGPLSTAGSGTCVEVVDNGGSGGVCEITDTVYFTYEFTDQFDIAVGASKRLGIKADLDNAFTTANRTIALTLDLSGSQYVYDVGSGQYLASTSVVPNTISGNWMSVGADSLRVAVSSSPAASSTAVRRASDVLSMGYLFKSGTTNSSKVTKLVFTGYGDLNGAASYSVGELDDIITSVNLWVDGSKVAGPVSVGTDGKMTFNSLAINIAAGATARIEVTANIASTAGDSTTPPNTRYGIGINSVDDITVENASGNSFAPVADDDGGAFTANEKNYTNATTNPGKTIYVTSSGVLTSSKDAGSPTNAIIVAGTAGSETTKIKFKADYEAFTISKLKLFIDADNSFDAGEAGATEKDSTSDGSIDSITITAGSDSYTGYVSAGAVSFTGLNINVPKDSTTVITAKINYKTVAAGAASGDLVELVYDASDGFEAVGVGSGYTVTSSDGTGGAGAGDVATGGIFTVRKTVPTVTLASDSPAGAGIPGLGNVLKFTVAANAGGDVTLDIITFAMTSSDAASSAWNTGANTTTSDFSLFDSIDMNTSLDTADGNWSLFKADGTAAGAGDVVAFAKLTLPTSVVIPAGQSKTFVLKVDTTGASANPDDSVRFDVAAENAIAGNEFQWDDSDTTATNLSGTNVKNLTVFGNTITY</sequence>
<name>A0A7C4R2T3_UNCC3</name>
<reference evidence="2" key="1">
    <citation type="journal article" date="2020" name="mSystems">
        <title>Genome- and Community-Level Interaction Insights into Carbon Utilization and Element Cycling Functions of Hydrothermarchaeota in Hydrothermal Sediment.</title>
        <authorList>
            <person name="Zhou Z."/>
            <person name="Liu Y."/>
            <person name="Xu W."/>
            <person name="Pan J."/>
            <person name="Luo Z.H."/>
            <person name="Li M."/>
        </authorList>
    </citation>
    <scope>NUCLEOTIDE SEQUENCE [LARGE SCALE GENOMIC DNA]</scope>
    <source>
        <strain evidence="2">SpSt-579</strain>
    </source>
</reference>
<proteinExistence type="predicted"/>
<evidence type="ECO:0000256" key="1">
    <source>
        <dbReference type="SAM" id="SignalP"/>
    </source>
</evidence>
<dbReference type="EMBL" id="DSYQ01000002">
    <property type="protein sequence ID" value="HGT70715.1"/>
    <property type="molecule type" value="Genomic_DNA"/>
</dbReference>
<comment type="caution">
    <text evidence="2">The sequence shown here is derived from an EMBL/GenBank/DDBJ whole genome shotgun (WGS) entry which is preliminary data.</text>
</comment>